<dbReference type="EMBL" id="KV453849">
    <property type="protein sequence ID" value="ODV86977.1"/>
    <property type="molecule type" value="Genomic_DNA"/>
</dbReference>
<dbReference type="PANTHER" id="PTHR31605:SF2">
    <property type="entry name" value="GLYCEROL-3-PHOSPHATE O-ACYLTRANSFERASE 2"/>
    <property type="match status" value="1"/>
</dbReference>
<feature type="compositionally biased region" description="Basic residues" evidence="2">
    <location>
        <begin position="691"/>
        <end position="703"/>
    </location>
</feature>
<evidence type="ECO:0000259" key="4">
    <source>
        <dbReference type="SMART" id="SM00563"/>
    </source>
</evidence>
<protein>
    <recommendedName>
        <fullName evidence="4">Phospholipid/glycerol acyltransferase domain-containing protein</fullName>
    </recommendedName>
</protein>
<feature type="domain" description="Phospholipid/glycerol acyltransferase" evidence="4">
    <location>
        <begin position="146"/>
        <end position="356"/>
    </location>
</feature>
<feature type="compositionally biased region" description="Basic and acidic residues" evidence="2">
    <location>
        <begin position="758"/>
        <end position="771"/>
    </location>
</feature>
<dbReference type="SUPFAM" id="SSF69593">
    <property type="entry name" value="Glycerol-3-phosphate (1)-acyltransferase"/>
    <property type="match status" value="1"/>
</dbReference>
<dbReference type="InterPro" id="IPR052744">
    <property type="entry name" value="GPAT/DAPAT"/>
</dbReference>
<keyword evidence="3" id="KW-0812">Transmembrane</keyword>
<feature type="coiled-coil region" evidence="1">
    <location>
        <begin position="630"/>
        <end position="657"/>
    </location>
</feature>
<dbReference type="GO" id="GO:0016287">
    <property type="term" value="F:glycerone-phosphate O-acyltransferase activity"/>
    <property type="evidence" value="ECO:0007669"/>
    <property type="project" value="TreeGrafter"/>
</dbReference>
<feature type="region of interest" description="Disordered" evidence="2">
    <location>
        <begin position="743"/>
        <end position="771"/>
    </location>
</feature>
<dbReference type="GO" id="GO:0008654">
    <property type="term" value="P:phospholipid biosynthetic process"/>
    <property type="evidence" value="ECO:0007669"/>
    <property type="project" value="TreeGrafter"/>
</dbReference>
<evidence type="ECO:0000256" key="2">
    <source>
        <dbReference type="SAM" id="MobiDB-lite"/>
    </source>
</evidence>
<proteinExistence type="predicted"/>
<gene>
    <name evidence="5" type="ORF">CANARDRAFT_21956</name>
</gene>
<dbReference type="GO" id="GO:0004366">
    <property type="term" value="F:glycerol-3-phosphate O-acyltransferase activity"/>
    <property type="evidence" value="ECO:0007669"/>
    <property type="project" value="TreeGrafter"/>
</dbReference>
<accession>A0A1E4T5D9</accession>
<dbReference type="OrthoDB" id="2427554at2759"/>
<evidence type="ECO:0000313" key="6">
    <source>
        <dbReference type="Proteomes" id="UP000094801"/>
    </source>
</evidence>
<evidence type="ECO:0000313" key="5">
    <source>
        <dbReference type="EMBL" id="ODV86977.1"/>
    </source>
</evidence>
<dbReference type="Proteomes" id="UP000094801">
    <property type="component" value="Unassembled WGS sequence"/>
</dbReference>
<evidence type="ECO:0000256" key="3">
    <source>
        <dbReference type="SAM" id="Phobius"/>
    </source>
</evidence>
<dbReference type="AlphaFoldDB" id="A0A1E4T5D9"/>
<feature type="transmembrane region" description="Helical" evidence="3">
    <location>
        <begin position="547"/>
        <end position="570"/>
    </location>
</feature>
<keyword evidence="6" id="KW-1185">Reference proteome</keyword>
<name>A0A1E4T5D9_9ASCO</name>
<dbReference type="SMART" id="SM00563">
    <property type="entry name" value="PlsC"/>
    <property type="match status" value="1"/>
</dbReference>
<feature type="region of interest" description="Disordered" evidence="2">
    <location>
        <begin position="682"/>
        <end position="709"/>
    </location>
</feature>
<keyword evidence="1" id="KW-0175">Coiled coil</keyword>
<feature type="transmembrane region" description="Helical" evidence="3">
    <location>
        <begin position="502"/>
        <end position="526"/>
    </location>
</feature>
<dbReference type="STRING" id="983967.A0A1E4T5D9"/>
<keyword evidence="3" id="KW-1133">Transmembrane helix</keyword>
<dbReference type="InterPro" id="IPR002123">
    <property type="entry name" value="Plipid/glycerol_acylTrfase"/>
</dbReference>
<organism evidence="5 6">
    <name type="scientific">[Candida] arabinofermentans NRRL YB-2248</name>
    <dbReference type="NCBI Taxonomy" id="983967"/>
    <lineage>
        <taxon>Eukaryota</taxon>
        <taxon>Fungi</taxon>
        <taxon>Dikarya</taxon>
        <taxon>Ascomycota</taxon>
        <taxon>Saccharomycotina</taxon>
        <taxon>Pichiomycetes</taxon>
        <taxon>Pichiales</taxon>
        <taxon>Pichiaceae</taxon>
        <taxon>Ogataea</taxon>
        <taxon>Ogataea/Candida clade</taxon>
    </lineage>
</organism>
<feature type="transmembrane region" description="Helical" evidence="3">
    <location>
        <begin position="590"/>
        <end position="610"/>
    </location>
</feature>
<dbReference type="CDD" id="cd07992">
    <property type="entry name" value="LPLAT_AAK14816-like"/>
    <property type="match status" value="1"/>
</dbReference>
<sequence length="795" mass="89403">MPCVAGFESLTEAKKFGTVKFYPGQKRKVDLIDVKLCRFSFIPSARAGFVTLKSPKWNNEAKWILREPGAEMIFLQSHFHDSSHFDIIKCMEVHIIRISNWEMLQSSSSNFSYELFIWFLQIVTDIFFREVSIRGSYNVPTSGPTIVVIAPHANQFLDAALTTMIIYNLTGRRTSFIEAAVSFKRKVIGAISKWAGAIPVERAQDMLEPKQGTIRYKNYPTDEVTIIGEGTMFTRDLEVKGLIGLPKSSGNAKISEIINDTEFKIAKPFQKSKAIELMKNGTAYKSAKKVDNGLLFKNVFDHLHTGGLIAIASEGGSHDRTELLPLKPGVGIMALGAAAEYPGIDISIVPCGMNYFHPHKFRSRAVLEFGSPIVVGEKDGLKYKENSRKCVDQLMERITTSLKSVTVQSPDYETLQVIQTARRLYSYPRRPVPLPLVVEMNRNLSIGYSKFKDDPEIQHLKQSVMLFNKQLGYLGLKYYQVDSASRNVYASLLLLIKRIVELLFLVVLSLPGTILFSPVFIACKIISKKKQREALAGSAVKIKAIDVLGSWKVLIALVVAPILYLTYSLIGTSLVLKYDLIPNWLSFLKFKVVVFAFCWALLVSTTYAAFRMGEVGMDIFKSLKPLIINLGSSSRELMELKKEKERLTLEVTKVVNELGPRVFPKFNTNNLELIHSQLEKEQQEISTRSRSISRSRSRSRSRSCSRALSRASSSVSVESGFSDHEKLPNLSDVSLFPDILQMKDEHSTESTSTDEIEETIRAKETPESDLRSRITSAVLKKNMEQFIQTGEQDSD</sequence>
<dbReference type="PANTHER" id="PTHR31605">
    <property type="entry name" value="GLYCEROL-3-PHOSPHATE O-ACYLTRANSFERASE 1"/>
    <property type="match status" value="1"/>
</dbReference>
<reference evidence="6" key="1">
    <citation type="submission" date="2016-04" db="EMBL/GenBank/DDBJ databases">
        <title>Comparative genomics of biotechnologically important yeasts.</title>
        <authorList>
            <consortium name="DOE Joint Genome Institute"/>
            <person name="Riley R."/>
            <person name="Haridas S."/>
            <person name="Wolfe K.H."/>
            <person name="Lopes M.R."/>
            <person name="Hittinger C.T."/>
            <person name="Goker M."/>
            <person name="Salamov A."/>
            <person name="Wisecaver J."/>
            <person name="Long T.M."/>
            <person name="Aerts A.L."/>
            <person name="Barry K."/>
            <person name="Choi C."/>
            <person name="Clum A."/>
            <person name="Coughlan A.Y."/>
            <person name="Deshpande S."/>
            <person name="Douglass A.P."/>
            <person name="Hanson S.J."/>
            <person name="Klenk H.-P."/>
            <person name="Labutti K."/>
            <person name="Lapidus A."/>
            <person name="Lindquist E."/>
            <person name="Lipzen A."/>
            <person name="Meier-Kolthoff J.P."/>
            <person name="Ohm R.A."/>
            <person name="Otillar R.P."/>
            <person name="Pangilinan J."/>
            <person name="Peng Y."/>
            <person name="Rokas A."/>
            <person name="Rosa C.A."/>
            <person name="Scheuner C."/>
            <person name="Sibirny A.A."/>
            <person name="Slot J.C."/>
            <person name="Stielow J.B."/>
            <person name="Sun H."/>
            <person name="Kurtzman C.P."/>
            <person name="Blackwell M."/>
            <person name="Grigoriev I.V."/>
            <person name="Jeffries T.W."/>
        </authorList>
    </citation>
    <scope>NUCLEOTIDE SEQUENCE [LARGE SCALE GENOMIC DNA]</scope>
    <source>
        <strain evidence="6">NRRL YB-2248</strain>
    </source>
</reference>
<evidence type="ECO:0000256" key="1">
    <source>
        <dbReference type="SAM" id="Coils"/>
    </source>
</evidence>
<keyword evidence="3" id="KW-0472">Membrane</keyword>